<feature type="region of interest" description="Disordered" evidence="1">
    <location>
        <begin position="1"/>
        <end position="33"/>
    </location>
</feature>
<dbReference type="AlphaFoldDB" id="A0A8H7DZ76"/>
<evidence type="ECO:0000313" key="3">
    <source>
        <dbReference type="Proteomes" id="UP000606974"/>
    </source>
</evidence>
<organism evidence="2 3">
    <name type="scientific">Endocarpon pusillum</name>
    <dbReference type="NCBI Taxonomy" id="364733"/>
    <lineage>
        <taxon>Eukaryota</taxon>
        <taxon>Fungi</taxon>
        <taxon>Dikarya</taxon>
        <taxon>Ascomycota</taxon>
        <taxon>Pezizomycotina</taxon>
        <taxon>Eurotiomycetes</taxon>
        <taxon>Chaetothyriomycetidae</taxon>
        <taxon>Verrucariales</taxon>
        <taxon>Verrucariaceae</taxon>
        <taxon>Endocarpon</taxon>
    </lineage>
</organism>
<gene>
    <name evidence="2" type="ORF">GJ744_006763</name>
</gene>
<feature type="compositionally biased region" description="Acidic residues" evidence="1">
    <location>
        <begin position="16"/>
        <end position="25"/>
    </location>
</feature>
<protein>
    <submittedName>
        <fullName evidence="2">Uncharacterized protein</fullName>
    </submittedName>
</protein>
<dbReference type="OrthoDB" id="5324651at2759"/>
<dbReference type="Proteomes" id="UP000606974">
    <property type="component" value="Unassembled WGS sequence"/>
</dbReference>
<sequence>MTKVEAETVQETVVTSDEEWEEELSNNEISQGQVLPSITEPLFVAGEAVQSASERHSDVPQTAQRQDNDPIPRLYPIYLPFRAQHQVLALVQSILEECCFDFGNSWIPELMKENNWEEAESIELTQWINRFSKHADSLPQVATKAPSGKGLKEVLSATSTVRNSAVHRLRTSATEILEMLDDAVAFTEALNDIEKATRIEKVKSEFRVIIDDVVEYQTLLACKLSNQLKDLARRRAEIDELQR</sequence>
<accession>A0A8H7DZ76</accession>
<feature type="region of interest" description="Disordered" evidence="1">
    <location>
        <begin position="49"/>
        <end position="68"/>
    </location>
</feature>
<name>A0A8H7DZ76_9EURO</name>
<keyword evidence="3" id="KW-1185">Reference proteome</keyword>
<reference evidence="2" key="1">
    <citation type="submission" date="2020-02" db="EMBL/GenBank/DDBJ databases">
        <authorList>
            <person name="Palmer J.M."/>
        </authorList>
    </citation>
    <scope>NUCLEOTIDE SEQUENCE</scope>
    <source>
        <strain evidence="2">EPUS1.4</strain>
        <tissue evidence="2">Thallus</tissue>
    </source>
</reference>
<dbReference type="EMBL" id="JAACFV010000305">
    <property type="protein sequence ID" value="KAF7502183.1"/>
    <property type="molecule type" value="Genomic_DNA"/>
</dbReference>
<evidence type="ECO:0000256" key="1">
    <source>
        <dbReference type="SAM" id="MobiDB-lite"/>
    </source>
</evidence>
<comment type="caution">
    <text evidence="2">The sequence shown here is derived from an EMBL/GenBank/DDBJ whole genome shotgun (WGS) entry which is preliminary data.</text>
</comment>
<evidence type="ECO:0000313" key="2">
    <source>
        <dbReference type="EMBL" id="KAF7502183.1"/>
    </source>
</evidence>
<proteinExistence type="predicted"/>